<comment type="caution">
    <text evidence="6">The sequence shown here is derived from an EMBL/GenBank/DDBJ whole genome shotgun (WGS) entry which is preliminary data.</text>
</comment>
<accession>A0ABT5ZCS9</accession>
<organism evidence="6 7">
    <name type="scientific">Streptantibioticus ferralitis</name>
    <dbReference type="NCBI Taxonomy" id="236510"/>
    <lineage>
        <taxon>Bacteria</taxon>
        <taxon>Bacillati</taxon>
        <taxon>Actinomycetota</taxon>
        <taxon>Actinomycetes</taxon>
        <taxon>Kitasatosporales</taxon>
        <taxon>Streptomycetaceae</taxon>
        <taxon>Streptantibioticus</taxon>
    </lineage>
</organism>
<evidence type="ECO:0000256" key="2">
    <source>
        <dbReference type="ARBA" id="ARBA00022676"/>
    </source>
</evidence>
<reference evidence="6 7" key="1">
    <citation type="submission" date="2023-03" db="EMBL/GenBank/DDBJ databases">
        <title>Draft genome sequence of type strain Streptomyces ferralitis JCM 14344.</title>
        <authorList>
            <person name="Klaysubun C."/>
            <person name="Duangmal K."/>
        </authorList>
    </citation>
    <scope>NUCLEOTIDE SEQUENCE [LARGE SCALE GENOMIC DNA]</scope>
    <source>
        <strain evidence="6 7">JCM 14344</strain>
    </source>
</reference>
<feature type="domain" description="Erythromycin biosynthesis protein CIII-like C-terminal" evidence="4">
    <location>
        <begin position="258"/>
        <end position="371"/>
    </location>
</feature>
<dbReference type="InterPro" id="IPR010610">
    <property type="entry name" value="EryCIII-like_C"/>
</dbReference>
<dbReference type="PANTHER" id="PTHR48050:SF13">
    <property type="entry name" value="STEROL 3-BETA-GLUCOSYLTRANSFERASE UGT80A2"/>
    <property type="match status" value="1"/>
</dbReference>
<dbReference type="PANTHER" id="PTHR48050">
    <property type="entry name" value="STEROL 3-BETA-GLUCOSYLTRANSFERASE"/>
    <property type="match status" value="1"/>
</dbReference>
<dbReference type="Proteomes" id="UP001220022">
    <property type="component" value="Unassembled WGS sequence"/>
</dbReference>
<gene>
    <name evidence="6" type="ORF">P2L57_39015</name>
</gene>
<proteinExistence type="inferred from homology"/>
<dbReference type="Pfam" id="PF06722">
    <property type="entry name" value="EryCIII-like_C"/>
    <property type="match status" value="1"/>
</dbReference>
<dbReference type="SUPFAM" id="SSF53756">
    <property type="entry name" value="UDP-Glycosyltransferase/glycogen phosphorylase"/>
    <property type="match status" value="1"/>
</dbReference>
<dbReference type="InterPro" id="IPR050426">
    <property type="entry name" value="Glycosyltransferase_28"/>
</dbReference>
<comment type="similarity">
    <text evidence="1">Belongs to the glycosyltransferase 28 family.</text>
</comment>
<dbReference type="EMBL" id="JARHTQ010000061">
    <property type="protein sequence ID" value="MDF2261493.1"/>
    <property type="molecule type" value="Genomic_DNA"/>
</dbReference>
<dbReference type="CDD" id="cd03784">
    <property type="entry name" value="GT1_Gtf-like"/>
    <property type="match status" value="1"/>
</dbReference>
<dbReference type="Pfam" id="PF21036">
    <property type="entry name" value="EryCIII-like_N"/>
    <property type="match status" value="1"/>
</dbReference>
<evidence type="ECO:0000313" key="7">
    <source>
        <dbReference type="Proteomes" id="UP001220022"/>
    </source>
</evidence>
<dbReference type="RefSeq" id="WP_275823180.1">
    <property type="nucleotide sequence ID" value="NZ_BAAANM010000054.1"/>
</dbReference>
<sequence length="375" mass="38883">MRVLFFGCPGFGHAVPQLPLARAMRDRGDQVAFVAAASLGPLLEAEEIALLAAGPEVPELVGELKRTTGVDILAAPPSAEVEAEIFAGARIDLGYEDSLAAAREFTPDLIVVDAMDYVGRIVASALDIPHAVIALGPAVRPESVAAADARSAESHATRGLTPHKARWYLDTCPPALQFDDFRAPATRLALRPEAYTGGAAVPAPGGSRARPRVLVNFGTLFVIPEVITPIVQALLTRHLDIRVTLGPMRTAEEFDVDSDRVEFVGFTPLAQLLSDVDAVVTIGGAGTILGTLAHGLPMVLTPLAADQPVHAGRAAAAGAGIAFPVGEFKPGDVAEAVASVLETPGYKEAAQRVAAEIKAMASPAQVAAELAAAID</sequence>
<dbReference type="Gene3D" id="3.40.50.2000">
    <property type="entry name" value="Glycogen Phosphorylase B"/>
    <property type="match status" value="2"/>
</dbReference>
<evidence type="ECO:0000256" key="3">
    <source>
        <dbReference type="ARBA" id="ARBA00022679"/>
    </source>
</evidence>
<evidence type="ECO:0000256" key="1">
    <source>
        <dbReference type="ARBA" id="ARBA00006962"/>
    </source>
</evidence>
<evidence type="ECO:0000259" key="4">
    <source>
        <dbReference type="Pfam" id="PF06722"/>
    </source>
</evidence>
<keyword evidence="3" id="KW-0808">Transferase</keyword>
<dbReference type="InterPro" id="IPR002213">
    <property type="entry name" value="UDP_glucos_trans"/>
</dbReference>
<keyword evidence="2" id="KW-0328">Glycosyltransferase</keyword>
<keyword evidence="7" id="KW-1185">Reference proteome</keyword>
<evidence type="ECO:0000313" key="6">
    <source>
        <dbReference type="EMBL" id="MDF2261493.1"/>
    </source>
</evidence>
<protein>
    <submittedName>
        <fullName evidence="6">Glycosyltransferase</fullName>
    </submittedName>
</protein>
<feature type="domain" description="Erythromycin biosynthesis protein CIII-like N-terminal" evidence="5">
    <location>
        <begin position="100"/>
        <end position="217"/>
    </location>
</feature>
<name>A0ABT5ZCS9_9ACTN</name>
<evidence type="ECO:0000259" key="5">
    <source>
        <dbReference type="Pfam" id="PF21036"/>
    </source>
</evidence>
<dbReference type="InterPro" id="IPR048284">
    <property type="entry name" value="EryCIII-like_N"/>
</dbReference>